<sequence length="88" mass="10238">MLIHYIFARRGEKYSCYSPTYARFASILRPFMCNTLHLLNKIQTTLYIKCKKYAVIPANAGIQTPRHGNLSSKTVSQILRSRFPRSRE</sequence>
<gene>
    <name evidence="1" type="ORF">NME_0830</name>
</gene>
<name>C6SC15_NEIME</name>
<dbReference type="AlphaFoldDB" id="C6SC15"/>
<protein>
    <submittedName>
        <fullName evidence="1">Uncharacterized protein</fullName>
    </submittedName>
</protein>
<proteinExistence type="predicted"/>
<reference evidence="1" key="1">
    <citation type="journal article" date="2008" name="Proc. Natl. Acad. Sci. U.S.A.">
        <title>Whole-genome comparison of disease and carriage strains provides insights into virulence evolution in Neisseria meningitidis.</title>
        <authorList>
            <person name="Schoen C."/>
            <person name="Blom J."/>
            <person name="Claus H."/>
            <person name="Schramm-Glueck A."/>
            <person name="Brandt P."/>
            <person name="Mueller T."/>
            <person name="Goesmann A."/>
            <person name="Joseph B."/>
            <person name="Konietzny S."/>
            <person name="Kurzai O."/>
            <person name="Schmitt C."/>
            <person name="Friedrich T."/>
            <person name="Linke B."/>
            <person name="Vogel U."/>
            <person name="Frosch M."/>
        </authorList>
    </citation>
    <scope>NUCLEOTIDE SEQUENCE</scope>
    <source>
        <strain evidence="1">Alpha153</strain>
    </source>
</reference>
<dbReference type="EMBL" id="AM889137">
    <property type="protein sequence ID" value="CBA05533.1"/>
    <property type="molecule type" value="Genomic_DNA"/>
</dbReference>
<accession>C6SC15</accession>
<organism evidence="1">
    <name type="scientific">Neisseria meningitidis alpha153</name>
    <dbReference type="NCBI Taxonomy" id="663926"/>
    <lineage>
        <taxon>Bacteria</taxon>
        <taxon>Pseudomonadati</taxon>
        <taxon>Pseudomonadota</taxon>
        <taxon>Betaproteobacteria</taxon>
        <taxon>Neisseriales</taxon>
        <taxon>Neisseriaceae</taxon>
        <taxon>Neisseria</taxon>
    </lineage>
</organism>
<evidence type="ECO:0000313" key="1">
    <source>
        <dbReference type="EMBL" id="CBA05533.1"/>
    </source>
</evidence>